<evidence type="ECO:0000313" key="2">
    <source>
        <dbReference type="EMBL" id="MEQ2226439.1"/>
    </source>
</evidence>
<evidence type="ECO:0000313" key="3">
    <source>
        <dbReference type="Proteomes" id="UP001482620"/>
    </source>
</evidence>
<evidence type="ECO:0000256" key="1">
    <source>
        <dbReference type="SAM" id="Phobius"/>
    </source>
</evidence>
<protein>
    <submittedName>
        <fullName evidence="2">Uncharacterized protein</fullName>
    </submittedName>
</protein>
<dbReference type="Proteomes" id="UP001482620">
    <property type="component" value="Unassembled WGS sequence"/>
</dbReference>
<organism evidence="2 3">
    <name type="scientific">Ilyodon furcidens</name>
    <name type="common">goldbreast splitfin</name>
    <dbReference type="NCBI Taxonomy" id="33524"/>
    <lineage>
        <taxon>Eukaryota</taxon>
        <taxon>Metazoa</taxon>
        <taxon>Chordata</taxon>
        <taxon>Craniata</taxon>
        <taxon>Vertebrata</taxon>
        <taxon>Euteleostomi</taxon>
        <taxon>Actinopterygii</taxon>
        <taxon>Neopterygii</taxon>
        <taxon>Teleostei</taxon>
        <taxon>Neoteleostei</taxon>
        <taxon>Acanthomorphata</taxon>
        <taxon>Ovalentaria</taxon>
        <taxon>Atherinomorphae</taxon>
        <taxon>Cyprinodontiformes</taxon>
        <taxon>Goodeidae</taxon>
        <taxon>Ilyodon</taxon>
    </lineage>
</organism>
<gene>
    <name evidence="2" type="ORF">ILYODFUR_027468</name>
</gene>
<comment type="caution">
    <text evidence="2">The sequence shown here is derived from an EMBL/GenBank/DDBJ whole genome shotgun (WGS) entry which is preliminary data.</text>
</comment>
<accession>A0ABV0T1S4</accession>
<proteinExistence type="predicted"/>
<keyword evidence="1" id="KW-1133">Transmembrane helix</keyword>
<reference evidence="2 3" key="1">
    <citation type="submission" date="2021-06" db="EMBL/GenBank/DDBJ databases">
        <authorList>
            <person name="Palmer J.M."/>
        </authorList>
    </citation>
    <scope>NUCLEOTIDE SEQUENCE [LARGE SCALE GENOMIC DNA]</scope>
    <source>
        <strain evidence="3">if_2019</strain>
        <tissue evidence="2">Muscle</tissue>
    </source>
</reference>
<keyword evidence="1" id="KW-0472">Membrane</keyword>
<keyword evidence="3" id="KW-1185">Reference proteome</keyword>
<dbReference type="EMBL" id="JAHRIQ010015207">
    <property type="protein sequence ID" value="MEQ2226439.1"/>
    <property type="molecule type" value="Genomic_DNA"/>
</dbReference>
<feature type="transmembrane region" description="Helical" evidence="1">
    <location>
        <begin position="40"/>
        <end position="62"/>
    </location>
</feature>
<sequence>MFNVGLSLTKGPFSTCLLCPLSGFLQTADGTSYSFLSTKAFFLLLLNSLQFLQMGLLAAFLINAFLAPPVNLGGWLCLLGCAIVFPFSEDRLNSALFDVESLGYCFVI</sequence>
<feature type="transmembrane region" description="Helical" evidence="1">
    <location>
        <begin position="69"/>
        <end position="88"/>
    </location>
</feature>
<keyword evidence="1" id="KW-0812">Transmembrane</keyword>
<name>A0ABV0T1S4_9TELE</name>